<evidence type="ECO:0000259" key="2">
    <source>
        <dbReference type="PROSITE" id="PS50191"/>
    </source>
</evidence>
<dbReference type="PANTHER" id="PTHR45824:SF29">
    <property type="entry name" value="GH16843P"/>
    <property type="match status" value="1"/>
</dbReference>
<dbReference type="GO" id="GO:0008526">
    <property type="term" value="F:phosphatidylinositol transfer activity"/>
    <property type="evidence" value="ECO:0007669"/>
    <property type="project" value="TreeGrafter"/>
</dbReference>
<dbReference type="OrthoDB" id="75724at2759"/>
<dbReference type="Pfam" id="PF00650">
    <property type="entry name" value="CRAL_TRIO"/>
    <property type="match status" value="1"/>
</dbReference>
<dbReference type="SUPFAM" id="SSF52087">
    <property type="entry name" value="CRAL/TRIO domain"/>
    <property type="match status" value="1"/>
</dbReference>
<reference evidence="3 4" key="1">
    <citation type="submission" date="2017-06" db="EMBL/GenBank/DDBJ databases">
        <title>Ant-infecting Ophiocordyceps genomes reveal a high diversity of potential behavioral manipulation genes and a possible major role for enterotoxins.</title>
        <authorList>
            <person name="De Bekker C."/>
            <person name="Evans H.C."/>
            <person name="Brachmann A."/>
            <person name="Hughes D.P."/>
        </authorList>
    </citation>
    <scope>NUCLEOTIDE SEQUENCE [LARGE SCALE GENOMIC DNA]</scope>
    <source>
        <strain evidence="3 4">1348a</strain>
    </source>
</reference>
<comment type="caution">
    <text evidence="3">The sequence shown here is derived from an EMBL/GenBank/DDBJ whole genome shotgun (WGS) entry which is preliminary data.</text>
</comment>
<feature type="region of interest" description="Disordered" evidence="1">
    <location>
        <begin position="137"/>
        <end position="214"/>
    </location>
</feature>
<dbReference type="AlphaFoldDB" id="A0A2C5XUK6"/>
<name>A0A2C5XUK6_9HYPO</name>
<feature type="compositionally biased region" description="Low complexity" evidence="1">
    <location>
        <begin position="172"/>
        <end position="214"/>
    </location>
</feature>
<accession>A0A2C5XUK6</accession>
<proteinExistence type="predicted"/>
<dbReference type="EMBL" id="NJEU01002289">
    <property type="protein sequence ID" value="PHH58384.1"/>
    <property type="molecule type" value="Genomic_DNA"/>
</dbReference>
<evidence type="ECO:0000256" key="1">
    <source>
        <dbReference type="SAM" id="MobiDB-lite"/>
    </source>
</evidence>
<dbReference type="InterPro" id="IPR052578">
    <property type="entry name" value="PI_Transfer_CRAL-TRIO"/>
</dbReference>
<dbReference type="InterPro" id="IPR001251">
    <property type="entry name" value="CRAL-TRIO_dom"/>
</dbReference>
<dbReference type="Proteomes" id="UP000224854">
    <property type="component" value="Unassembled WGS sequence"/>
</dbReference>
<gene>
    <name evidence="3" type="ORF">CDD82_3107</name>
</gene>
<organism evidence="3 4">
    <name type="scientific">Ophiocordyceps australis</name>
    <dbReference type="NCBI Taxonomy" id="1399860"/>
    <lineage>
        <taxon>Eukaryota</taxon>
        <taxon>Fungi</taxon>
        <taxon>Dikarya</taxon>
        <taxon>Ascomycota</taxon>
        <taxon>Pezizomycotina</taxon>
        <taxon>Sordariomycetes</taxon>
        <taxon>Hypocreomycetidae</taxon>
        <taxon>Hypocreales</taxon>
        <taxon>Ophiocordycipitaceae</taxon>
        <taxon>Ophiocordyceps</taxon>
    </lineage>
</organism>
<protein>
    <recommendedName>
        <fullName evidence="2">CRAL-TRIO domain-containing protein</fullName>
    </recommendedName>
</protein>
<sequence>MIDFKPSKTKYNSTVSVSVAREVLHILQNHYPERLGKALIINVPWIVWGFFKLINPFIDPVTRDKVKFNGDMTQYVAPDQLWRSDWGGRLEFDYEHDAYWPALDKLCQERREARTARWEAGGKLVGESELYLAGGSDESVSGRRYGSEETSNGHAAAGVDEKGAVAGGGGSVAADAEAGGASVAAGGSEAAGGSVAAGDSAAAADKAEVANGKA</sequence>
<dbReference type="Gene3D" id="3.40.525.10">
    <property type="entry name" value="CRAL-TRIO lipid binding domain"/>
    <property type="match status" value="1"/>
</dbReference>
<dbReference type="InterPro" id="IPR036865">
    <property type="entry name" value="CRAL-TRIO_dom_sf"/>
</dbReference>
<keyword evidence="4" id="KW-1185">Reference proteome</keyword>
<dbReference type="PROSITE" id="PS50191">
    <property type="entry name" value="CRAL_TRIO"/>
    <property type="match status" value="1"/>
</dbReference>
<evidence type="ECO:0000313" key="3">
    <source>
        <dbReference type="EMBL" id="PHH58384.1"/>
    </source>
</evidence>
<evidence type="ECO:0000313" key="4">
    <source>
        <dbReference type="Proteomes" id="UP000224854"/>
    </source>
</evidence>
<feature type="domain" description="CRAL-TRIO" evidence="2">
    <location>
        <begin position="1"/>
        <end position="94"/>
    </location>
</feature>
<dbReference type="PANTHER" id="PTHR45824">
    <property type="entry name" value="GH16843P"/>
    <property type="match status" value="1"/>
</dbReference>
<dbReference type="CDD" id="cd00170">
    <property type="entry name" value="SEC14"/>
    <property type="match status" value="1"/>
</dbReference>